<evidence type="ECO:0000256" key="1">
    <source>
        <dbReference type="SAM" id="MobiDB-lite"/>
    </source>
</evidence>
<gene>
    <name evidence="2" type="ORF">PTTW11_07149</name>
</gene>
<dbReference type="Proteomes" id="UP000472372">
    <property type="component" value="Chromosome 6"/>
</dbReference>
<sequence length="262" mass="29472">MEGEPTPRAHLLTLPRELRDEIYTYLSHDLILEEIPKAGGVHAKIYRAPILNVLLVHSTLHEEYLASDIFKQLTITVHRELRPSKAALMKAQLGGALAHVRHLVFTAYPVEWAWVSGFIDHVLYDMPKLCALSVLTKNPGGSHISTIPPRSLAGLPLVQRGVGSQSEYYRDNGNMPGGSMTLGPENSTHHVVNGIGFYLFARDRIEDYMWTGYRVLHELGPYTYQLWRRTMLTGGRPMEWAENDENTIPARNAASSSQDKCQ</sequence>
<feature type="compositionally biased region" description="Polar residues" evidence="1">
    <location>
        <begin position="253"/>
        <end position="262"/>
    </location>
</feature>
<organism evidence="2 3">
    <name type="scientific">Pyrenophora teres f. teres</name>
    <dbReference type="NCBI Taxonomy" id="97479"/>
    <lineage>
        <taxon>Eukaryota</taxon>
        <taxon>Fungi</taxon>
        <taxon>Dikarya</taxon>
        <taxon>Ascomycota</taxon>
        <taxon>Pezizomycotina</taxon>
        <taxon>Dothideomycetes</taxon>
        <taxon>Pleosporomycetidae</taxon>
        <taxon>Pleosporales</taxon>
        <taxon>Pleosporineae</taxon>
        <taxon>Pleosporaceae</taxon>
        <taxon>Pyrenophora</taxon>
    </lineage>
</organism>
<dbReference type="AlphaFoldDB" id="A0A6S6W629"/>
<name>A0A6S6W629_9PLEO</name>
<feature type="region of interest" description="Disordered" evidence="1">
    <location>
        <begin position="240"/>
        <end position="262"/>
    </location>
</feature>
<protein>
    <submittedName>
        <fullName evidence="2">Uncharacterized protein</fullName>
    </submittedName>
</protein>
<evidence type="ECO:0000313" key="3">
    <source>
        <dbReference type="Proteomes" id="UP000472372"/>
    </source>
</evidence>
<dbReference type="EMBL" id="HG992982">
    <property type="protein sequence ID" value="CAE7187456.1"/>
    <property type="molecule type" value="Genomic_DNA"/>
</dbReference>
<reference evidence="2" key="1">
    <citation type="submission" date="2021-02" db="EMBL/GenBank/DDBJ databases">
        <authorList>
            <person name="Syme A R."/>
            <person name="Syme A R."/>
            <person name="Moolhuijzen P."/>
        </authorList>
    </citation>
    <scope>NUCLEOTIDE SEQUENCE</scope>
    <source>
        <strain evidence="2">W1-1</strain>
    </source>
</reference>
<evidence type="ECO:0000313" key="2">
    <source>
        <dbReference type="EMBL" id="CAE7187456.1"/>
    </source>
</evidence>
<proteinExistence type="predicted"/>
<accession>A0A6S6W629</accession>